<keyword evidence="1" id="KW-0547">Nucleotide-binding</keyword>
<comment type="similarity">
    <text evidence="1">Belongs to the AAA ATPase family.</text>
</comment>
<keyword evidence="4" id="KW-1185">Reference proteome</keyword>
<dbReference type="InterPro" id="IPR003959">
    <property type="entry name" value="ATPase_AAA_core"/>
</dbReference>
<evidence type="ECO:0000313" key="4">
    <source>
        <dbReference type="Proteomes" id="UP001597033"/>
    </source>
</evidence>
<dbReference type="RefSeq" id="WP_202935659.1">
    <property type="nucleotide sequence ID" value="NZ_JBHTKN010000011.1"/>
</dbReference>
<comment type="caution">
    <text evidence="3">The sequence shown here is derived from an EMBL/GenBank/DDBJ whole genome shotgun (WGS) entry which is preliminary data.</text>
</comment>
<dbReference type="InterPro" id="IPR050168">
    <property type="entry name" value="AAA_ATPase_domain"/>
</dbReference>
<dbReference type="InterPro" id="IPR027417">
    <property type="entry name" value="P-loop_NTPase"/>
</dbReference>
<organism evidence="3 4">
    <name type="scientific">Pseudoxanthomonas kaohsiungensis</name>
    <dbReference type="NCBI Taxonomy" id="283923"/>
    <lineage>
        <taxon>Bacteria</taxon>
        <taxon>Pseudomonadati</taxon>
        <taxon>Pseudomonadota</taxon>
        <taxon>Gammaproteobacteria</taxon>
        <taxon>Lysobacterales</taxon>
        <taxon>Lysobacteraceae</taxon>
        <taxon>Pseudoxanthomonas</taxon>
    </lineage>
</organism>
<dbReference type="Proteomes" id="UP001597033">
    <property type="component" value="Unassembled WGS sequence"/>
</dbReference>
<evidence type="ECO:0000313" key="3">
    <source>
        <dbReference type="EMBL" id="MFD1043484.1"/>
    </source>
</evidence>
<dbReference type="Gene3D" id="3.40.50.300">
    <property type="entry name" value="P-loop containing nucleotide triphosphate hydrolases"/>
    <property type="match status" value="1"/>
</dbReference>
<dbReference type="SUPFAM" id="SSF52540">
    <property type="entry name" value="P-loop containing nucleoside triphosphate hydrolases"/>
    <property type="match status" value="1"/>
</dbReference>
<evidence type="ECO:0000256" key="1">
    <source>
        <dbReference type="RuleBase" id="RU003651"/>
    </source>
</evidence>
<evidence type="ECO:0000259" key="2">
    <source>
        <dbReference type="SMART" id="SM00382"/>
    </source>
</evidence>
<dbReference type="InterPro" id="IPR003960">
    <property type="entry name" value="ATPase_AAA_CS"/>
</dbReference>
<feature type="domain" description="AAA+ ATPase" evidence="2">
    <location>
        <begin position="252"/>
        <end position="388"/>
    </location>
</feature>
<proteinExistence type="inferred from homology"/>
<dbReference type="CDD" id="cd19481">
    <property type="entry name" value="RecA-like_protease"/>
    <property type="match status" value="1"/>
</dbReference>
<gene>
    <name evidence="3" type="ORF">ACFQ2N_14115</name>
</gene>
<sequence>MAIDPWLARGFSPKAGTVVQRCLFAEDRWQIYDTSNSGRVIVVKASLADRWLDEGLLTGSELAEFACGSQRYALVLGGRSYRLEPVDEAEAPDDFTDCQAFVAAISETRKLVPDAGFHDALYVERLSRLLPCYTPAPSTDDATLVGFWITGGVNVSILSTRRMRSLAPWLRAGQLNQLAEALNLAEPEVNVADEPTPQSVSAKKRARKSPTVEKSLGEFSLPGRPILEAFFNEHVIDLVRNEARYKALGITFPGAVLLHGPPGCGKTFAVEKLVEYLDWPFFAIDSGSIGSPFIHETGKKIAEAFEQASKVSPSVVVIDEIDAFLAARDSSAGGQHRVEEVAEFLRSIPKAAENKVLVIGMTNRLDSLDPAVVRRGRFDHILEVGMPSEVEVHSLLTAKLAEIPADGDIDITEMAKALAGRPLSDVGFILREACRLAAKSGAAKVGAAHFKTALDTSPSRMPTEPKPRKIGFI</sequence>
<accession>A0ABW3M1M6</accession>
<reference evidence="4" key="1">
    <citation type="journal article" date="2019" name="Int. J. Syst. Evol. Microbiol.">
        <title>The Global Catalogue of Microorganisms (GCM) 10K type strain sequencing project: providing services to taxonomists for standard genome sequencing and annotation.</title>
        <authorList>
            <consortium name="The Broad Institute Genomics Platform"/>
            <consortium name="The Broad Institute Genome Sequencing Center for Infectious Disease"/>
            <person name="Wu L."/>
            <person name="Ma J."/>
        </authorList>
    </citation>
    <scope>NUCLEOTIDE SEQUENCE [LARGE SCALE GENOMIC DNA]</scope>
    <source>
        <strain evidence="4">CCUG 55854</strain>
    </source>
</reference>
<dbReference type="PROSITE" id="PS00674">
    <property type="entry name" value="AAA"/>
    <property type="match status" value="1"/>
</dbReference>
<dbReference type="Gene3D" id="1.10.8.60">
    <property type="match status" value="1"/>
</dbReference>
<dbReference type="Pfam" id="PF00004">
    <property type="entry name" value="AAA"/>
    <property type="match status" value="1"/>
</dbReference>
<dbReference type="EMBL" id="JBHTKN010000011">
    <property type="protein sequence ID" value="MFD1043484.1"/>
    <property type="molecule type" value="Genomic_DNA"/>
</dbReference>
<keyword evidence="1" id="KW-0067">ATP-binding</keyword>
<dbReference type="PANTHER" id="PTHR23077">
    <property type="entry name" value="AAA-FAMILY ATPASE"/>
    <property type="match status" value="1"/>
</dbReference>
<protein>
    <submittedName>
        <fullName evidence="3">AAA family ATPase</fullName>
    </submittedName>
</protein>
<name>A0ABW3M1M6_9GAMM</name>
<dbReference type="SMART" id="SM00382">
    <property type="entry name" value="AAA"/>
    <property type="match status" value="1"/>
</dbReference>
<dbReference type="InterPro" id="IPR003593">
    <property type="entry name" value="AAA+_ATPase"/>
</dbReference>